<name>A0A2U1MKE5_ARTAN</name>
<evidence type="ECO:0000256" key="1">
    <source>
        <dbReference type="ARBA" id="ARBA00004496"/>
    </source>
</evidence>
<sequence>MESYSNIYEEECQSSESGWTMYLGSSIDDDDNDHDSTISNGYHSGYRQKTVAEDDDVDTDDSMASDASSGPGLQMEEKYILRKKYKKTMQQKKKVTSEKDKKEGEKEVANDKKGVVSSHQSRNSVWFRGRRK</sequence>
<dbReference type="GO" id="GO:0009691">
    <property type="term" value="P:cytokinin biosynthetic process"/>
    <property type="evidence" value="ECO:0007669"/>
    <property type="project" value="UniProtKB-KW"/>
</dbReference>
<dbReference type="GO" id="GO:0005737">
    <property type="term" value="C:cytoplasm"/>
    <property type="evidence" value="ECO:0007669"/>
    <property type="project" value="UniProtKB-SubCell"/>
</dbReference>
<evidence type="ECO:0000313" key="8">
    <source>
        <dbReference type="EMBL" id="PWA61735.1"/>
    </source>
</evidence>
<dbReference type="AlphaFoldDB" id="A0A2U1MKE5"/>
<dbReference type="InterPro" id="IPR044670">
    <property type="entry name" value="SOFL"/>
</dbReference>
<proteinExistence type="inferred from homology"/>
<evidence type="ECO:0000256" key="2">
    <source>
        <dbReference type="ARBA" id="ARBA00022490"/>
    </source>
</evidence>
<keyword evidence="9" id="KW-1185">Reference proteome</keyword>
<comment type="caution">
    <text evidence="8">The sequence shown here is derived from an EMBL/GenBank/DDBJ whole genome shotgun (WGS) entry which is preliminary data.</text>
</comment>
<dbReference type="EMBL" id="PKPP01005032">
    <property type="protein sequence ID" value="PWA61735.1"/>
    <property type="molecule type" value="Genomic_DNA"/>
</dbReference>
<dbReference type="PANTHER" id="PTHR33347:SF31">
    <property type="entry name" value="PROTEIN SOB FIVE-LIKE 1"/>
    <property type="match status" value="1"/>
</dbReference>
<reference evidence="8 9" key="1">
    <citation type="journal article" date="2018" name="Mol. Plant">
        <title>The genome of Artemisia annua provides insight into the evolution of Asteraceae family and artemisinin biosynthesis.</title>
        <authorList>
            <person name="Shen Q."/>
            <person name="Zhang L."/>
            <person name="Liao Z."/>
            <person name="Wang S."/>
            <person name="Yan T."/>
            <person name="Shi P."/>
            <person name="Liu M."/>
            <person name="Fu X."/>
            <person name="Pan Q."/>
            <person name="Wang Y."/>
            <person name="Lv Z."/>
            <person name="Lu X."/>
            <person name="Zhang F."/>
            <person name="Jiang W."/>
            <person name="Ma Y."/>
            <person name="Chen M."/>
            <person name="Hao X."/>
            <person name="Li L."/>
            <person name="Tang Y."/>
            <person name="Lv G."/>
            <person name="Zhou Y."/>
            <person name="Sun X."/>
            <person name="Brodelius P.E."/>
            <person name="Rose J.K.C."/>
            <person name="Tang K."/>
        </authorList>
    </citation>
    <scope>NUCLEOTIDE SEQUENCE [LARGE SCALE GENOMIC DNA]</scope>
    <source>
        <strain evidence="9">cv. Huhao1</strain>
        <tissue evidence="8">Leaf</tissue>
    </source>
</reference>
<keyword evidence="5" id="KW-0539">Nucleus</keyword>
<dbReference type="GO" id="GO:0009736">
    <property type="term" value="P:cytokinin-activated signaling pathway"/>
    <property type="evidence" value="ECO:0007669"/>
    <property type="project" value="UniProtKB-KW"/>
</dbReference>
<gene>
    <name evidence="8" type="ORF">CTI12_AA370550</name>
</gene>
<dbReference type="Proteomes" id="UP000245207">
    <property type="component" value="Unassembled WGS sequence"/>
</dbReference>
<comment type="subcellular location">
    <subcellularLocation>
        <location evidence="1">Cytoplasm</location>
    </subcellularLocation>
</comment>
<feature type="region of interest" description="Disordered" evidence="7">
    <location>
        <begin position="19"/>
        <end position="132"/>
    </location>
</feature>
<keyword evidence="3" id="KW-0203">Cytokinin biosynthesis</keyword>
<evidence type="ECO:0000256" key="6">
    <source>
        <dbReference type="ARBA" id="ARBA00024199"/>
    </source>
</evidence>
<dbReference type="PANTHER" id="PTHR33347">
    <property type="entry name" value="OSJNBA0091C07.3 PROTEIN"/>
    <property type="match status" value="1"/>
</dbReference>
<comment type="similarity">
    <text evidence="6">Belongs to the SOFL plant protein family.</text>
</comment>
<keyword evidence="4" id="KW-0932">Cytokinin signaling pathway</keyword>
<protein>
    <submittedName>
        <fullName evidence="8">Uncharacterized protein</fullName>
    </submittedName>
</protein>
<evidence type="ECO:0000256" key="5">
    <source>
        <dbReference type="ARBA" id="ARBA00023242"/>
    </source>
</evidence>
<dbReference type="STRING" id="35608.A0A2U1MKE5"/>
<feature type="compositionally biased region" description="Basic residues" evidence="7">
    <location>
        <begin position="81"/>
        <end position="94"/>
    </location>
</feature>
<organism evidence="8 9">
    <name type="scientific">Artemisia annua</name>
    <name type="common">Sweet wormwood</name>
    <dbReference type="NCBI Taxonomy" id="35608"/>
    <lineage>
        <taxon>Eukaryota</taxon>
        <taxon>Viridiplantae</taxon>
        <taxon>Streptophyta</taxon>
        <taxon>Embryophyta</taxon>
        <taxon>Tracheophyta</taxon>
        <taxon>Spermatophyta</taxon>
        <taxon>Magnoliopsida</taxon>
        <taxon>eudicotyledons</taxon>
        <taxon>Gunneridae</taxon>
        <taxon>Pentapetalae</taxon>
        <taxon>asterids</taxon>
        <taxon>campanulids</taxon>
        <taxon>Asterales</taxon>
        <taxon>Asteraceae</taxon>
        <taxon>Asteroideae</taxon>
        <taxon>Anthemideae</taxon>
        <taxon>Artemisiinae</taxon>
        <taxon>Artemisia</taxon>
    </lineage>
</organism>
<feature type="compositionally biased region" description="Basic and acidic residues" evidence="7">
    <location>
        <begin position="95"/>
        <end position="114"/>
    </location>
</feature>
<evidence type="ECO:0000256" key="4">
    <source>
        <dbReference type="ARBA" id="ARBA00022864"/>
    </source>
</evidence>
<evidence type="ECO:0000256" key="3">
    <source>
        <dbReference type="ARBA" id="ARBA00022712"/>
    </source>
</evidence>
<evidence type="ECO:0000256" key="7">
    <source>
        <dbReference type="SAM" id="MobiDB-lite"/>
    </source>
</evidence>
<feature type="compositionally biased region" description="Acidic residues" evidence="7">
    <location>
        <begin position="53"/>
        <end position="63"/>
    </location>
</feature>
<dbReference type="OrthoDB" id="1738616at2759"/>
<keyword evidence="2" id="KW-0963">Cytoplasm</keyword>
<evidence type="ECO:0000313" key="9">
    <source>
        <dbReference type="Proteomes" id="UP000245207"/>
    </source>
</evidence>
<accession>A0A2U1MKE5</accession>